<dbReference type="AlphaFoldDB" id="A0A3R9I8R1"/>
<name>A0A3R9I8R1_STROR</name>
<dbReference type="InterPro" id="IPR038509">
    <property type="entry name" value="IFS_sf"/>
</dbReference>
<comment type="caution">
    <text evidence="1">The sequence shown here is derived from an EMBL/GenBank/DDBJ whole genome shotgun (WGS) entry which is preliminary data.</text>
</comment>
<accession>A0A3R9I8R1</accession>
<sequence>MINFAENKLSLLKIENMKDYQMKNYKKLLLEAIQAGDVAGILRGEKRYCIEPPTSVPDVFPTDICQVLAEYFYKQNDIDKIQDILEDSLIELSQSSAVDLYISVLFFDAILFMQEKNIASFTIHTSTVAQAISKGVKLFQKELNDSITFPNGLVKIKPMRQLEKFNQKYQQNQRFSIIE</sequence>
<evidence type="ECO:0000313" key="2">
    <source>
        <dbReference type="Proteomes" id="UP000269984"/>
    </source>
</evidence>
<evidence type="ECO:0000313" key="1">
    <source>
        <dbReference type="EMBL" id="RSI73718.1"/>
    </source>
</evidence>
<reference evidence="1 2" key="1">
    <citation type="submission" date="2018-11" db="EMBL/GenBank/DDBJ databases">
        <title>Species Designations Belie Phenotypic and Genotypic Heterogeneity in Oral Streptococci.</title>
        <authorList>
            <person name="Velsko I."/>
        </authorList>
    </citation>
    <scope>NUCLEOTIDE SEQUENCE [LARGE SCALE GENOMIC DNA]</scope>
    <source>
        <strain evidence="1 2">BCC11</strain>
    </source>
</reference>
<organism evidence="1 2">
    <name type="scientific">Streptococcus oralis</name>
    <dbReference type="NCBI Taxonomy" id="1303"/>
    <lineage>
        <taxon>Bacteria</taxon>
        <taxon>Bacillati</taxon>
        <taxon>Bacillota</taxon>
        <taxon>Bacilli</taxon>
        <taxon>Lactobacillales</taxon>
        <taxon>Streptococcaceae</taxon>
        <taxon>Streptococcus</taxon>
    </lineage>
</organism>
<dbReference type="Proteomes" id="UP000269984">
    <property type="component" value="Unassembled WGS sequence"/>
</dbReference>
<proteinExistence type="predicted"/>
<dbReference type="Gene3D" id="1.25.40.520">
    <property type="match status" value="1"/>
</dbReference>
<gene>
    <name evidence="1" type="ORF">D8857_00615</name>
</gene>
<dbReference type="EMBL" id="RJNP01000001">
    <property type="protein sequence ID" value="RSI73718.1"/>
    <property type="molecule type" value="Genomic_DNA"/>
</dbReference>
<protein>
    <submittedName>
        <fullName evidence="1">Uncharacterized protein</fullName>
    </submittedName>
</protein>